<proteinExistence type="predicted"/>
<name>A0A485KBS1_9STRA</name>
<dbReference type="OrthoDB" id="10654053at2759"/>
<organism evidence="2 3">
    <name type="scientific">Aphanomyces stellatus</name>
    <dbReference type="NCBI Taxonomy" id="120398"/>
    <lineage>
        <taxon>Eukaryota</taxon>
        <taxon>Sar</taxon>
        <taxon>Stramenopiles</taxon>
        <taxon>Oomycota</taxon>
        <taxon>Saprolegniomycetes</taxon>
        <taxon>Saprolegniales</taxon>
        <taxon>Verrucalvaceae</taxon>
        <taxon>Aphanomyces</taxon>
    </lineage>
</organism>
<evidence type="ECO:0000313" key="2">
    <source>
        <dbReference type="EMBL" id="VFT80791.1"/>
    </source>
</evidence>
<dbReference type="Proteomes" id="UP000332933">
    <property type="component" value="Unassembled WGS sequence"/>
</dbReference>
<reference evidence="1" key="2">
    <citation type="submission" date="2019-06" db="EMBL/GenBank/DDBJ databases">
        <title>Genomics analysis of Aphanomyces spp. identifies a new class of oomycete effector associated with host adaptation.</title>
        <authorList>
            <person name="Gaulin E."/>
        </authorList>
    </citation>
    <scope>NUCLEOTIDE SEQUENCE</scope>
    <source>
        <strain evidence="1">CBS 578.67</strain>
    </source>
</reference>
<gene>
    <name evidence="2" type="primary">Aste57867_3632</name>
    <name evidence="1" type="ORF">As57867_003621</name>
    <name evidence="2" type="ORF">ASTE57867_3632</name>
</gene>
<dbReference type="EMBL" id="VJMH01000668">
    <property type="protein sequence ID" value="KAF0714944.1"/>
    <property type="molecule type" value="Genomic_DNA"/>
</dbReference>
<dbReference type="AlphaFoldDB" id="A0A485KBS1"/>
<evidence type="ECO:0000313" key="1">
    <source>
        <dbReference type="EMBL" id="KAF0714944.1"/>
    </source>
</evidence>
<dbReference type="EMBL" id="CAADRA010000668">
    <property type="protein sequence ID" value="VFT80791.1"/>
    <property type="molecule type" value="Genomic_DNA"/>
</dbReference>
<reference evidence="2 3" key="1">
    <citation type="submission" date="2019-03" db="EMBL/GenBank/DDBJ databases">
        <authorList>
            <person name="Gaulin E."/>
            <person name="Dumas B."/>
        </authorList>
    </citation>
    <scope>NUCLEOTIDE SEQUENCE [LARGE SCALE GENOMIC DNA]</scope>
    <source>
        <strain evidence="2">CBS 568.67</strain>
    </source>
</reference>
<evidence type="ECO:0000313" key="3">
    <source>
        <dbReference type="Proteomes" id="UP000332933"/>
    </source>
</evidence>
<sequence length="169" mass="19372">MNVDTLLQYGLFRQEISVGESSSRITCVFVVLWWMVKKLPVFKDKPDKIAEFLIEYSDVSWGKFEKFVGTETPLVGRMKSAFEFRVTFENDTSVVGPLLDAANPEFDISCRMLYQLFTDKENVPWTTFADRLKSLPLYIEEVMDAVAKLKKIDNMEGMTVILCVDGLQS</sequence>
<accession>A0A485KBS1</accession>
<keyword evidence="3" id="KW-1185">Reference proteome</keyword>
<protein>
    <submittedName>
        <fullName evidence="2">Aste57867_3632 protein</fullName>
    </submittedName>
</protein>